<feature type="compositionally biased region" description="Low complexity" evidence="1">
    <location>
        <begin position="68"/>
        <end position="104"/>
    </location>
</feature>
<dbReference type="EMBL" id="BQNB010014696">
    <property type="protein sequence ID" value="GJT31330.1"/>
    <property type="molecule type" value="Genomic_DNA"/>
</dbReference>
<gene>
    <name evidence="2" type="ORF">Tco_0911605</name>
</gene>
<feature type="region of interest" description="Disordered" evidence="1">
    <location>
        <begin position="200"/>
        <end position="219"/>
    </location>
</feature>
<sequence>MKVCNDADIKNGRHSTSSYSTFHYRSSSHQPGDDEEIQEEDLTQDDVKTLLAKHKPLSPNAPNAPFKTPSTRGTSSSSSIASKLNSSPFYSSTPSTNPYLSSNNSPPPRVSHHIPSHEHQPMDITLTLSPITPLDFAFNTPSAPPLPSPPIVAHLIPFNLLDAHGATCLCCLYNQNLINCLRGELQFMFSYIEHLLPQPSIPNSPPPNPSAPPTSPPAN</sequence>
<feature type="region of interest" description="Disordered" evidence="1">
    <location>
        <begin position="1"/>
        <end position="116"/>
    </location>
</feature>
<keyword evidence="3" id="KW-1185">Reference proteome</keyword>
<evidence type="ECO:0000313" key="2">
    <source>
        <dbReference type="EMBL" id="GJT31330.1"/>
    </source>
</evidence>
<feature type="compositionally biased region" description="Basic and acidic residues" evidence="1">
    <location>
        <begin position="1"/>
        <end position="11"/>
    </location>
</feature>
<organism evidence="2 3">
    <name type="scientific">Tanacetum coccineum</name>
    <dbReference type="NCBI Taxonomy" id="301880"/>
    <lineage>
        <taxon>Eukaryota</taxon>
        <taxon>Viridiplantae</taxon>
        <taxon>Streptophyta</taxon>
        <taxon>Embryophyta</taxon>
        <taxon>Tracheophyta</taxon>
        <taxon>Spermatophyta</taxon>
        <taxon>Magnoliopsida</taxon>
        <taxon>eudicotyledons</taxon>
        <taxon>Gunneridae</taxon>
        <taxon>Pentapetalae</taxon>
        <taxon>asterids</taxon>
        <taxon>campanulids</taxon>
        <taxon>Asterales</taxon>
        <taxon>Asteraceae</taxon>
        <taxon>Asteroideae</taxon>
        <taxon>Anthemideae</taxon>
        <taxon>Anthemidinae</taxon>
        <taxon>Tanacetum</taxon>
    </lineage>
</organism>
<proteinExistence type="predicted"/>
<feature type="compositionally biased region" description="Low complexity" evidence="1">
    <location>
        <begin position="14"/>
        <end position="28"/>
    </location>
</feature>
<reference evidence="2" key="1">
    <citation type="journal article" date="2022" name="Int. J. Mol. Sci.">
        <title>Draft Genome of Tanacetum Coccineum: Genomic Comparison of Closely Related Tanacetum-Family Plants.</title>
        <authorList>
            <person name="Yamashiro T."/>
            <person name="Shiraishi A."/>
            <person name="Nakayama K."/>
            <person name="Satake H."/>
        </authorList>
    </citation>
    <scope>NUCLEOTIDE SEQUENCE</scope>
</reference>
<dbReference type="Proteomes" id="UP001151760">
    <property type="component" value="Unassembled WGS sequence"/>
</dbReference>
<name>A0ABQ5CXC3_9ASTR</name>
<comment type="caution">
    <text evidence="2">The sequence shown here is derived from an EMBL/GenBank/DDBJ whole genome shotgun (WGS) entry which is preliminary data.</text>
</comment>
<evidence type="ECO:0000256" key="1">
    <source>
        <dbReference type="SAM" id="MobiDB-lite"/>
    </source>
</evidence>
<accession>A0ABQ5CXC3</accession>
<feature type="compositionally biased region" description="Acidic residues" evidence="1">
    <location>
        <begin position="33"/>
        <end position="44"/>
    </location>
</feature>
<evidence type="ECO:0000313" key="3">
    <source>
        <dbReference type="Proteomes" id="UP001151760"/>
    </source>
</evidence>
<protein>
    <submittedName>
        <fullName evidence="2">Uncharacterized protein</fullName>
    </submittedName>
</protein>
<reference evidence="2" key="2">
    <citation type="submission" date="2022-01" db="EMBL/GenBank/DDBJ databases">
        <authorList>
            <person name="Yamashiro T."/>
            <person name="Shiraishi A."/>
            <person name="Satake H."/>
            <person name="Nakayama K."/>
        </authorList>
    </citation>
    <scope>NUCLEOTIDE SEQUENCE</scope>
</reference>